<dbReference type="AlphaFoldDB" id="A0A067FC99"/>
<feature type="non-terminal residue" evidence="1">
    <location>
        <position position="1"/>
    </location>
</feature>
<protein>
    <submittedName>
        <fullName evidence="1">Uncharacterized protein</fullName>
    </submittedName>
</protein>
<evidence type="ECO:0000313" key="1">
    <source>
        <dbReference type="EMBL" id="KDO65034.1"/>
    </source>
</evidence>
<organism evidence="1 2">
    <name type="scientific">Citrus sinensis</name>
    <name type="common">Sweet orange</name>
    <name type="synonym">Citrus aurantium var. sinensis</name>
    <dbReference type="NCBI Taxonomy" id="2711"/>
    <lineage>
        <taxon>Eukaryota</taxon>
        <taxon>Viridiplantae</taxon>
        <taxon>Streptophyta</taxon>
        <taxon>Embryophyta</taxon>
        <taxon>Tracheophyta</taxon>
        <taxon>Spermatophyta</taxon>
        <taxon>Magnoliopsida</taxon>
        <taxon>eudicotyledons</taxon>
        <taxon>Gunneridae</taxon>
        <taxon>Pentapetalae</taxon>
        <taxon>rosids</taxon>
        <taxon>malvids</taxon>
        <taxon>Sapindales</taxon>
        <taxon>Rutaceae</taxon>
        <taxon>Aurantioideae</taxon>
        <taxon>Citrus</taxon>
    </lineage>
</organism>
<gene>
    <name evidence="1" type="ORF">CISIN_1g0378271mg</name>
</gene>
<dbReference type="EMBL" id="KK784904">
    <property type="protein sequence ID" value="KDO65034.1"/>
    <property type="molecule type" value="Genomic_DNA"/>
</dbReference>
<accession>A0A067FC99</accession>
<name>A0A067FC99_CITSI</name>
<evidence type="ECO:0000313" key="2">
    <source>
        <dbReference type="Proteomes" id="UP000027120"/>
    </source>
</evidence>
<dbReference type="Proteomes" id="UP000027120">
    <property type="component" value="Unassembled WGS sequence"/>
</dbReference>
<reference evidence="1 2" key="1">
    <citation type="submission" date="2014-04" db="EMBL/GenBank/DDBJ databases">
        <authorList>
            <consortium name="International Citrus Genome Consortium"/>
            <person name="Gmitter F."/>
            <person name="Chen C."/>
            <person name="Farmerie W."/>
            <person name="Harkins T."/>
            <person name="Desany B."/>
            <person name="Mohiuddin M."/>
            <person name="Kodira C."/>
            <person name="Borodovsky M."/>
            <person name="Lomsadze A."/>
            <person name="Burns P."/>
            <person name="Jenkins J."/>
            <person name="Prochnik S."/>
            <person name="Shu S."/>
            <person name="Chapman J."/>
            <person name="Pitluck S."/>
            <person name="Schmutz J."/>
            <person name="Rokhsar D."/>
        </authorList>
    </citation>
    <scope>NUCLEOTIDE SEQUENCE</scope>
</reference>
<keyword evidence="2" id="KW-1185">Reference proteome</keyword>
<proteinExistence type="predicted"/>
<sequence length="41" mass="4886">ELAYLLLHWFVSFRVSTTPLTLATNDVRLPHSKIQYLHQYL</sequence>